<dbReference type="CDD" id="cd18807">
    <property type="entry name" value="SF1_C_UvrD"/>
    <property type="match status" value="1"/>
</dbReference>
<dbReference type="STRING" id="568872.GA0070624_6675"/>
<dbReference type="GO" id="GO:0005829">
    <property type="term" value="C:cytosol"/>
    <property type="evidence" value="ECO:0007669"/>
    <property type="project" value="TreeGrafter"/>
</dbReference>
<dbReference type="InterPro" id="IPR014016">
    <property type="entry name" value="UvrD-like_ATP-bd"/>
</dbReference>
<evidence type="ECO:0000313" key="15">
    <source>
        <dbReference type="EMBL" id="SCL39742.1"/>
    </source>
</evidence>
<name>A0A1C6TDW9_9ACTN</name>
<evidence type="ECO:0000259" key="13">
    <source>
        <dbReference type="PROSITE" id="PS51198"/>
    </source>
</evidence>
<evidence type="ECO:0000256" key="4">
    <source>
        <dbReference type="ARBA" id="ARBA00022806"/>
    </source>
</evidence>
<evidence type="ECO:0000256" key="3">
    <source>
        <dbReference type="ARBA" id="ARBA00022801"/>
    </source>
</evidence>
<protein>
    <recommendedName>
        <fullName evidence="8">DNA 3'-5' helicase</fullName>
        <ecNumber evidence="8">5.6.2.4</ecNumber>
    </recommendedName>
</protein>
<evidence type="ECO:0000256" key="7">
    <source>
        <dbReference type="ARBA" id="ARBA00034617"/>
    </source>
</evidence>
<dbReference type="Gene3D" id="1.10.486.10">
    <property type="entry name" value="PCRA, domain 4"/>
    <property type="match status" value="2"/>
</dbReference>
<dbReference type="GO" id="GO:0005524">
    <property type="term" value="F:ATP binding"/>
    <property type="evidence" value="ECO:0007669"/>
    <property type="project" value="UniProtKB-UniRule"/>
</dbReference>
<evidence type="ECO:0000259" key="14">
    <source>
        <dbReference type="PROSITE" id="PS51217"/>
    </source>
</evidence>
<dbReference type="EC" id="5.6.2.4" evidence="8"/>
<proteinExistence type="inferred from homology"/>
<dbReference type="GO" id="GO:0033202">
    <property type="term" value="C:DNA helicase complex"/>
    <property type="evidence" value="ECO:0007669"/>
    <property type="project" value="TreeGrafter"/>
</dbReference>
<dbReference type="EMBL" id="FMHV01000002">
    <property type="protein sequence ID" value="SCL39742.1"/>
    <property type="molecule type" value="Genomic_DNA"/>
</dbReference>
<evidence type="ECO:0000256" key="9">
    <source>
        <dbReference type="ARBA" id="ARBA00048988"/>
    </source>
</evidence>
<reference evidence="16" key="1">
    <citation type="submission" date="2016-06" db="EMBL/GenBank/DDBJ databases">
        <authorList>
            <person name="Varghese N."/>
            <person name="Submissions Spin"/>
        </authorList>
    </citation>
    <scope>NUCLEOTIDE SEQUENCE [LARGE SCALE GENOMIC DNA]</scope>
    <source>
        <strain evidence="16">DSM 45431</strain>
    </source>
</reference>
<evidence type="ECO:0000256" key="5">
    <source>
        <dbReference type="ARBA" id="ARBA00022840"/>
    </source>
</evidence>
<dbReference type="AlphaFoldDB" id="A0A1C6TDW9"/>
<dbReference type="SUPFAM" id="SSF47819">
    <property type="entry name" value="HRDC-like"/>
    <property type="match status" value="1"/>
</dbReference>
<dbReference type="RefSeq" id="WP_091347535.1">
    <property type="nucleotide sequence ID" value="NZ_FMHV01000002.1"/>
</dbReference>
<dbReference type="InterPro" id="IPR013986">
    <property type="entry name" value="DExx_box_DNA_helicase_dom_sf"/>
</dbReference>
<dbReference type="InterPro" id="IPR014017">
    <property type="entry name" value="DNA_helicase_UvrD-like_C"/>
</dbReference>
<keyword evidence="3 10" id="KW-0378">Hydrolase</keyword>
<keyword evidence="5 10" id="KW-0067">ATP-binding</keyword>
<feature type="region of interest" description="Disordered" evidence="11">
    <location>
        <begin position="604"/>
        <end position="632"/>
    </location>
</feature>
<evidence type="ECO:0000256" key="2">
    <source>
        <dbReference type="ARBA" id="ARBA00022741"/>
    </source>
</evidence>
<dbReference type="PROSITE" id="PS50967">
    <property type="entry name" value="HRDC"/>
    <property type="match status" value="1"/>
</dbReference>
<feature type="binding site" evidence="10">
    <location>
        <begin position="33"/>
        <end position="40"/>
    </location>
    <ligand>
        <name>ATP</name>
        <dbReference type="ChEBI" id="CHEBI:30616"/>
    </ligand>
</feature>
<dbReference type="SMART" id="SM00341">
    <property type="entry name" value="HRDC"/>
    <property type="match status" value="1"/>
</dbReference>
<dbReference type="InterPro" id="IPR002121">
    <property type="entry name" value="HRDC_dom"/>
</dbReference>
<dbReference type="PROSITE" id="PS51198">
    <property type="entry name" value="UVRD_HELICASE_ATP_BIND"/>
    <property type="match status" value="1"/>
</dbReference>
<dbReference type="Pfam" id="PF13361">
    <property type="entry name" value="UvrD_C"/>
    <property type="match status" value="2"/>
</dbReference>
<comment type="catalytic activity">
    <reaction evidence="7">
        <text>Couples ATP hydrolysis with the unwinding of duplex DNA by translocating in the 3'-5' direction.</text>
        <dbReference type="EC" id="5.6.2.4"/>
    </reaction>
</comment>
<feature type="domain" description="UvrD-like helicase C-terminal" evidence="14">
    <location>
        <begin position="294"/>
        <end position="548"/>
    </location>
</feature>
<comment type="similarity">
    <text evidence="1">Belongs to the helicase family. UvrD subfamily.</text>
</comment>
<dbReference type="GO" id="GO:0043138">
    <property type="term" value="F:3'-5' DNA helicase activity"/>
    <property type="evidence" value="ECO:0007669"/>
    <property type="project" value="UniProtKB-EC"/>
</dbReference>
<keyword evidence="16" id="KW-1185">Reference proteome</keyword>
<sequence>MVVHSAAERVLAGLDPEQRSAVTAPAGPVCILAGAGTGKTRAVTSRIAHRALAGDISARHVLAVTFTARAAAEMRSRLAGLGVPGVQARTFHAAALRQVRYFAPRLLEGRAMPELLESKVRLVTLAAAKVGLRADRAAARDLAGEIEWAKSSLVEPAEYVVAAAKALRDTPHEPAKVAEVFAAYEKIKRGNGVIDFEDMLRAAVWGIEEHPDVAEQVRGQYRHFVVDEYQDVNPLQQRLLEAWLGGRDDLTVVGDASQTIYSFTGATSSYLVDFPRRHRGATVVRLVRDYRSTPQVVGLANAVISQARGAEARLRLELVGQRPPGPEPELRIFTDEPAEASAVAARCRALVDGGTPAREIAVLFRTNAQSEAYEKALTEAEVPYLVQGAERFFERPEVRQAMVALRAATRSIDGSRSGRGARRAELELSQGETPLRAAVVEALSAVGWAPDAAPAGGAARERWEALAALVQLAEEYAATPPASARSELASPAVASEGPALPLPIGSAAAVERLVTLTDFNDELARRAVQQHVPTVDGVTLASLHSAKGLEWDAVFLVGLAEGTLPTSYAKTPEQVEEERRLLYVGVTRAREWLWLSYAAARSPGGRARRPSRFLPQLDRSGGTERAGAARRTERRRTQVVSCRICGATLLAGADRKLGRCPTCPSDIDLELYERLREWRQRVAGAQKVPAYVIFTDATLTALAERKPGRPEELIAIAGIGPRKLGLYGDTVLALVGGAAVDAVCPEKTFEIEP</sequence>
<dbReference type="CDD" id="cd17932">
    <property type="entry name" value="DEXQc_UvrD"/>
    <property type="match status" value="1"/>
</dbReference>
<dbReference type="Pfam" id="PF00570">
    <property type="entry name" value="HRDC"/>
    <property type="match status" value="1"/>
</dbReference>
<keyword evidence="2 10" id="KW-0547">Nucleotide-binding</keyword>
<dbReference type="InterPro" id="IPR010997">
    <property type="entry name" value="HRDC-like_sf"/>
</dbReference>
<dbReference type="Pfam" id="PF00580">
    <property type="entry name" value="UvrD-helicase"/>
    <property type="match status" value="1"/>
</dbReference>
<gene>
    <name evidence="15" type="ORF">GA0070624_6675</name>
</gene>
<dbReference type="Gene3D" id="1.10.150.80">
    <property type="entry name" value="HRDC domain"/>
    <property type="match status" value="1"/>
</dbReference>
<dbReference type="InterPro" id="IPR044876">
    <property type="entry name" value="HRDC_dom_sf"/>
</dbReference>
<dbReference type="PROSITE" id="PS51217">
    <property type="entry name" value="UVRD_HELICASE_CTER"/>
    <property type="match status" value="1"/>
</dbReference>
<dbReference type="GO" id="GO:0003677">
    <property type="term" value="F:DNA binding"/>
    <property type="evidence" value="ECO:0007669"/>
    <property type="project" value="InterPro"/>
</dbReference>
<dbReference type="InterPro" id="IPR027417">
    <property type="entry name" value="P-loop_NTPase"/>
</dbReference>
<dbReference type="InterPro" id="IPR000212">
    <property type="entry name" value="DNA_helicase_UvrD/REP"/>
</dbReference>
<dbReference type="GO" id="GO:0016887">
    <property type="term" value="F:ATP hydrolysis activity"/>
    <property type="evidence" value="ECO:0007669"/>
    <property type="project" value="RHEA"/>
</dbReference>
<dbReference type="OrthoDB" id="4812256at2"/>
<dbReference type="GO" id="GO:0000725">
    <property type="term" value="P:recombinational repair"/>
    <property type="evidence" value="ECO:0007669"/>
    <property type="project" value="TreeGrafter"/>
</dbReference>
<evidence type="ECO:0000256" key="8">
    <source>
        <dbReference type="ARBA" id="ARBA00034808"/>
    </source>
</evidence>
<dbReference type="PANTHER" id="PTHR11070">
    <property type="entry name" value="UVRD / RECB / PCRA DNA HELICASE FAMILY MEMBER"/>
    <property type="match status" value="1"/>
</dbReference>
<evidence type="ECO:0000256" key="1">
    <source>
        <dbReference type="ARBA" id="ARBA00009922"/>
    </source>
</evidence>
<evidence type="ECO:0000259" key="12">
    <source>
        <dbReference type="PROSITE" id="PS50967"/>
    </source>
</evidence>
<dbReference type="Gene3D" id="3.40.50.300">
    <property type="entry name" value="P-loop containing nucleotide triphosphate hydrolases"/>
    <property type="match status" value="3"/>
</dbReference>
<comment type="catalytic activity">
    <reaction evidence="9">
        <text>ATP + H2O = ADP + phosphate + H(+)</text>
        <dbReference type="Rhea" id="RHEA:13065"/>
        <dbReference type="ChEBI" id="CHEBI:15377"/>
        <dbReference type="ChEBI" id="CHEBI:15378"/>
        <dbReference type="ChEBI" id="CHEBI:30616"/>
        <dbReference type="ChEBI" id="CHEBI:43474"/>
        <dbReference type="ChEBI" id="CHEBI:456216"/>
        <dbReference type="EC" id="5.6.2.4"/>
    </reaction>
</comment>
<accession>A0A1C6TDW9</accession>
<dbReference type="SUPFAM" id="SSF52540">
    <property type="entry name" value="P-loop containing nucleoside triphosphate hydrolases"/>
    <property type="match status" value="1"/>
</dbReference>
<dbReference type="FunFam" id="3.40.50.300:FF:001181">
    <property type="entry name" value="DNA helicase"/>
    <property type="match status" value="1"/>
</dbReference>
<dbReference type="Proteomes" id="UP000199413">
    <property type="component" value="Unassembled WGS sequence"/>
</dbReference>
<evidence type="ECO:0000256" key="6">
    <source>
        <dbReference type="ARBA" id="ARBA00023235"/>
    </source>
</evidence>
<evidence type="ECO:0000256" key="11">
    <source>
        <dbReference type="SAM" id="MobiDB-lite"/>
    </source>
</evidence>
<keyword evidence="6" id="KW-0413">Isomerase</keyword>
<feature type="domain" description="HRDC" evidence="12">
    <location>
        <begin position="665"/>
        <end position="745"/>
    </location>
</feature>
<evidence type="ECO:0000313" key="16">
    <source>
        <dbReference type="Proteomes" id="UP000199413"/>
    </source>
</evidence>
<dbReference type="PANTHER" id="PTHR11070:SF69">
    <property type="entry name" value="ATP-DEPENDENT DNA HELICASE UVRD2"/>
    <property type="match status" value="1"/>
</dbReference>
<organism evidence="15 16">
    <name type="scientific">Micromonospora rhizosphaerae</name>
    <dbReference type="NCBI Taxonomy" id="568872"/>
    <lineage>
        <taxon>Bacteria</taxon>
        <taxon>Bacillati</taxon>
        <taxon>Actinomycetota</taxon>
        <taxon>Actinomycetes</taxon>
        <taxon>Micromonosporales</taxon>
        <taxon>Micromonosporaceae</taxon>
        <taxon>Micromonospora</taxon>
    </lineage>
</organism>
<keyword evidence="4 10" id="KW-0347">Helicase</keyword>
<dbReference type="Gene3D" id="1.10.10.160">
    <property type="match status" value="1"/>
</dbReference>
<feature type="domain" description="UvrD-like helicase ATP-binding" evidence="13">
    <location>
        <begin position="12"/>
        <end position="293"/>
    </location>
</feature>
<evidence type="ECO:0000256" key="10">
    <source>
        <dbReference type="PROSITE-ProRule" id="PRU00560"/>
    </source>
</evidence>